<dbReference type="RefSeq" id="WP_344307444.1">
    <property type="nucleotide sequence ID" value="NZ_BAAANY010000003.1"/>
</dbReference>
<dbReference type="SUPFAM" id="SSF51905">
    <property type="entry name" value="FAD/NAD(P)-binding domain"/>
    <property type="match status" value="1"/>
</dbReference>
<proteinExistence type="predicted"/>
<organism evidence="5 6">
    <name type="scientific">Fodinicola feengrottensis</name>
    <dbReference type="NCBI Taxonomy" id="435914"/>
    <lineage>
        <taxon>Bacteria</taxon>
        <taxon>Bacillati</taxon>
        <taxon>Actinomycetota</taxon>
        <taxon>Actinomycetes</taxon>
        <taxon>Mycobacteriales</taxon>
        <taxon>Fodinicola</taxon>
    </lineage>
</organism>
<accession>A0ABN2FYL2</accession>
<dbReference type="InterPro" id="IPR050641">
    <property type="entry name" value="RIFMO-like"/>
</dbReference>
<keyword evidence="5" id="KW-0503">Monooxygenase</keyword>
<dbReference type="PANTHER" id="PTHR43004:SF19">
    <property type="entry name" value="BINDING MONOOXYGENASE, PUTATIVE (JCVI)-RELATED"/>
    <property type="match status" value="1"/>
</dbReference>
<evidence type="ECO:0000259" key="4">
    <source>
        <dbReference type="Pfam" id="PF01494"/>
    </source>
</evidence>
<reference evidence="5 6" key="1">
    <citation type="journal article" date="2019" name="Int. J. Syst. Evol. Microbiol.">
        <title>The Global Catalogue of Microorganisms (GCM) 10K type strain sequencing project: providing services to taxonomists for standard genome sequencing and annotation.</title>
        <authorList>
            <consortium name="The Broad Institute Genomics Platform"/>
            <consortium name="The Broad Institute Genome Sequencing Center for Infectious Disease"/>
            <person name="Wu L."/>
            <person name="Ma J."/>
        </authorList>
    </citation>
    <scope>NUCLEOTIDE SEQUENCE [LARGE SCALE GENOMIC DNA]</scope>
    <source>
        <strain evidence="5 6">JCM 14718</strain>
    </source>
</reference>
<gene>
    <name evidence="5" type="ORF">GCM10009765_09320</name>
</gene>
<dbReference type="Gene3D" id="3.40.30.120">
    <property type="match status" value="1"/>
</dbReference>
<sequence>MRIIIAGAGPVGLMLAAELRLFGVTVTVVEKLAESTGFSKAGGLHPRTVESAELRGMVEGLRARAERKSSRLRSYQARARGIPLAHFAGIRTIRLDRLPTNQAGFLGIQQADLEDFLAQRAIGLGATLLRGHEIVGLHQDADQVTVSVIGPDGRTDLRASYLVGCDGGRSTVRTLAGFPLDGHEPTITGRLGDVAVPELLENPGAGWHRLDGGVIQVTPLRVLTVEFDSPPTDRADRDQPMTKAELAASLARVVGRPVDIPAEPQWVSRFTDNTRLVDTYRRGRVLLAGDAAHIHSPFGGQGLNLGLQDAMNLGWKLAATLQGWAGDEVLDTYTAERRPVAAGVLHNTRAQVALMNPSPQVTPLRELFTEMMDIPEVNQFLGAMITALDVRYDCGEFLPPAKVRTPDGTVAARELLHSGRPVLLDLSPDSTFAHAAARWGDWVHIITGESDEIGSVLVRPDGYVCWEDTSPDDLTITLRTWFGG</sequence>
<comment type="caution">
    <text evidence="5">The sequence shown here is derived from an EMBL/GenBank/DDBJ whole genome shotgun (WGS) entry which is preliminary data.</text>
</comment>
<evidence type="ECO:0000256" key="2">
    <source>
        <dbReference type="ARBA" id="ARBA00022630"/>
    </source>
</evidence>
<dbReference type="Pfam" id="PF01494">
    <property type="entry name" value="FAD_binding_3"/>
    <property type="match status" value="1"/>
</dbReference>
<keyword evidence="3" id="KW-0274">FAD</keyword>
<dbReference type="EMBL" id="BAAANY010000003">
    <property type="protein sequence ID" value="GAA1661977.1"/>
    <property type="molecule type" value="Genomic_DNA"/>
</dbReference>
<dbReference type="Gene3D" id="3.30.70.2450">
    <property type="match status" value="1"/>
</dbReference>
<dbReference type="InterPro" id="IPR002938">
    <property type="entry name" value="FAD-bd"/>
</dbReference>
<dbReference type="PRINTS" id="PR00420">
    <property type="entry name" value="RNGMNOXGNASE"/>
</dbReference>
<dbReference type="Pfam" id="PF21274">
    <property type="entry name" value="Rng_hyd_C"/>
    <property type="match status" value="1"/>
</dbReference>
<comment type="cofactor">
    <cofactor evidence="1">
        <name>FAD</name>
        <dbReference type="ChEBI" id="CHEBI:57692"/>
    </cofactor>
</comment>
<evidence type="ECO:0000256" key="1">
    <source>
        <dbReference type="ARBA" id="ARBA00001974"/>
    </source>
</evidence>
<dbReference type="InterPro" id="IPR036188">
    <property type="entry name" value="FAD/NAD-bd_sf"/>
</dbReference>
<keyword evidence="5" id="KW-0560">Oxidoreductase</keyword>
<keyword evidence="6" id="KW-1185">Reference proteome</keyword>
<evidence type="ECO:0000256" key="3">
    <source>
        <dbReference type="ARBA" id="ARBA00022827"/>
    </source>
</evidence>
<keyword evidence="2" id="KW-0285">Flavoprotein</keyword>
<dbReference type="Gene3D" id="3.50.50.60">
    <property type="entry name" value="FAD/NAD(P)-binding domain"/>
    <property type="match status" value="2"/>
</dbReference>
<dbReference type="GO" id="GO:0004497">
    <property type="term" value="F:monooxygenase activity"/>
    <property type="evidence" value="ECO:0007669"/>
    <property type="project" value="UniProtKB-KW"/>
</dbReference>
<feature type="domain" description="FAD-binding" evidence="4">
    <location>
        <begin position="3"/>
        <end position="347"/>
    </location>
</feature>
<name>A0ABN2FYL2_9ACTN</name>
<evidence type="ECO:0000313" key="5">
    <source>
        <dbReference type="EMBL" id="GAA1661977.1"/>
    </source>
</evidence>
<evidence type="ECO:0000313" key="6">
    <source>
        <dbReference type="Proteomes" id="UP001500618"/>
    </source>
</evidence>
<dbReference type="Proteomes" id="UP001500618">
    <property type="component" value="Unassembled WGS sequence"/>
</dbReference>
<protein>
    <submittedName>
        <fullName evidence="5">FAD-dependent monooxygenase</fullName>
    </submittedName>
</protein>
<dbReference type="PANTHER" id="PTHR43004">
    <property type="entry name" value="TRK SYSTEM POTASSIUM UPTAKE PROTEIN"/>
    <property type="match status" value="1"/>
</dbReference>